<dbReference type="NCBIfam" id="NF000908">
    <property type="entry name" value="PRK00089.1"/>
    <property type="match status" value="1"/>
</dbReference>
<dbReference type="PROSITE" id="PS50823">
    <property type="entry name" value="KH_TYPE_2"/>
    <property type="match status" value="1"/>
</dbReference>
<dbReference type="Proteomes" id="UP001275049">
    <property type="component" value="Unassembled WGS sequence"/>
</dbReference>
<feature type="domain" description="Era-type G" evidence="10">
    <location>
        <begin position="15"/>
        <end position="185"/>
    </location>
</feature>
<evidence type="ECO:0000256" key="6">
    <source>
        <dbReference type="HAMAP-Rule" id="MF_00367"/>
    </source>
</evidence>
<keyword evidence="6" id="KW-1003">Cell membrane</keyword>
<gene>
    <name evidence="6 11" type="primary">era</name>
    <name evidence="11" type="ORF">R6G86_06375</name>
</gene>
<evidence type="ECO:0000256" key="1">
    <source>
        <dbReference type="ARBA" id="ARBA00007921"/>
    </source>
</evidence>
<evidence type="ECO:0000256" key="4">
    <source>
        <dbReference type="ARBA" id="ARBA00022884"/>
    </source>
</evidence>
<accession>A0ABU5G9K9</accession>
<feature type="binding site" evidence="6">
    <location>
        <begin position="23"/>
        <end position="30"/>
    </location>
    <ligand>
        <name>GTP</name>
        <dbReference type="ChEBI" id="CHEBI:37565"/>
    </ligand>
</feature>
<dbReference type="PROSITE" id="PS51713">
    <property type="entry name" value="G_ERA"/>
    <property type="match status" value="1"/>
</dbReference>
<feature type="domain" description="KH type-2" evidence="9">
    <location>
        <begin position="213"/>
        <end position="294"/>
    </location>
</feature>
<sequence length="308" mass="34295">MKENNMLGEVPEHYRAGFASIVGRPNAGKSTLTNAMVGRKVAITSDRPETTRRIIRAIVSTDEGQAILVDTPGMHRPRTLLGERLGDMVRDSLSDVDVIVMCFPANEKVGPGDRYLLDLALKSRVPIIAAITKIDTINKEELAEKIVEISAVHDFSEIVPVCAPKNNQVDILTSTIIRHFPLSPPLYPLDAVSDQSEETLISELIREAGLEKLRQELPHSLAVTIDEMQETTTPQKTPLLKIHASIHVERDSQKGIIIGKKGARLREIGSQARHAIENFLGVRVYLMLHVKISKDWQRNPKMLDRLGF</sequence>
<dbReference type="Pfam" id="PF07650">
    <property type="entry name" value="KH_2"/>
    <property type="match status" value="1"/>
</dbReference>
<organism evidence="11 12">
    <name type="scientific">Actinotignum urinale</name>
    <dbReference type="NCBI Taxonomy" id="190146"/>
    <lineage>
        <taxon>Bacteria</taxon>
        <taxon>Bacillati</taxon>
        <taxon>Actinomycetota</taxon>
        <taxon>Actinomycetes</taxon>
        <taxon>Actinomycetales</taxon>
        <taxon>Actinomycetaceae</taxon>
        <taxon>Actinotignum</taxon>
    </lineage>
</organism>
<reference evidence="11 12" key="1">
    <citation type="submission" date="2023-10" db="EMBL/GenBank/DDBJ databases">
        <title>Whole Genome based description of the genera Actinobaculum and Actinotignum reveals a complex phylogenetic relationship within the species included in the genus Actinotignum.</title>
        <authorList>
            <person name="Jensen C.S."/>
            <person name="Dargis R."/>
            <person name="Kemp M."/>
            <person name="Christensen J.J."/>
        </authorList>
    </citation>
    <scope>NUCLEOTIDE SEQUENCE [LARGE SCALE GENOMIC DNA]</scope>
    <source>
        <strain evidence="11 12">SLA_B974</strain>
    </source>
</reference>
<dbReference type="NCBIfam" id="TIGR00436">
    <property type="entry name" value="era"/>
    <property type="match status" value="1"/>
</dbReference>
<evidence type="ECO:0000313" key="11">
    <source>
        <dbReference type="EMBL" id="MDY5133360.1"/>
    </source>
</evidence>
<keyword evidence="6" id="KW-0472">Membrane</keyword>
<keyword evidence="4 6" id="KW-0694">RNA-binding</keyword>
<protein>
    <recommendedName>
        <fullName evidence="2 6">GTPase Era</fullName>
    </recommendedName>
</protein>
<dbReference type="SUPFAM" id="SSF54814">
    <property type="entry name" value="Prokaryotic type KH domain (KH-domain type II)"/>
    <property type="match status" value="1"/>
</dbReference>
<dbReference type="HAMAP" id="MF_00367">
    <property type="entry name" value="GTPase_Era"/>
    <property type="match status" value="1"/>
</dbReference>
<dbReference type="EMBL" id="JAWNGA010000010">
    <property type="protein sequence ID" value="MDY5133360.1"/>
    <property type="molecule type" value="Genomic_DNA"/>
</dbReference>
<keyword evidence="6" id="KW-0699">rRNA-binding</keyword>
<proteinExistence type="inferred from homology"/>
<evidence type="ECO:0000256" key="5">
    <source>
        <dbReference type="ARBA" id="ARBA00023134"/>
    </source>
</evidence>
<evidence type="ECO:0000313" key="12">
    <source>
        <dbReference type="Proteomes" id="UP001275049"/>
    </source>
</evidence>
<dbReference type="Pfam" id="PF01926">
    <property type="entry name" value="MMR_HSR1"/>
    <property type="match status" value="1"/>
</dbReference>
<feature type="region of interest" description="G5" evidence="7">
    <location>
        <begin position="161"/>
        <end position="163"/>
    </location>
</feature>
<dbReference type="SUPFAM" id="SSF52540">
    <property type="entry name" value="P-loop containing nucleoside triphosphate hydrolases"/>
    <property type="match status" value="1"/>
</dbReference>
<feature type="region of interest" description="G2" evidence="7">
    <location>
        <begin position="49"/>
        <end position="53"/>
    </location>
</feature>
<comment type="subunit">
    <text evidence="6">Monomer.</text>
</comment>
<dbReference type="InterPro" id="IPR009019">
    <property type="entry name" value="KH_sf_prok-type"/>
</dbReference>
<dbReference type="PANTHER" id="PTHR42698:SF1">
    <property type="entry name" value="GTPASE ERA, MITOCHONDRIAL"/>
    <property type="match status" value="1"/>
</dbReference>
<dbReference type="InterPro" id="IPR015946">
    <property type="entry name" value="KH_dom-like_a/b"/>
</dbReference>
<dbReference type="InterPro" id="IPR027417">
    <property type="entry name" value="P-loop_NTPase"/>
</dbReference>
<evidence type="ECO:0000256" key="7">
    <source>
        <dbReference type="PROSITE-ProRule" id="PRU01050"/>
    </source>
</evidence>
<feature type="binding site" evidence="6">
    <location>
        <begin position="132"/>
        <end position="135"/>
    </location>
    <ligand>
        <name>GTP</name>
        <dbReference type="ChEBI" id="CHEBI:37565"/>
    </ligand>
</feature>
<dbReference type="InterPro" id="IPR005225">
    <property type="entry name" value="Small_GTP-bd"/>
</dbReference>
<feature type="region of interest" description="G4" evidence="7">
    <location>
        <begin position="132"/>
        <end position="135"/>
    </location>
</feature>
<evidence type="ECO:0000259" key="10">
    <source>
        <dbReference type="PROSITE" id="PS51713"/>
    </source>
</evidence>
<evidence type="ECO:0000256" key="2">
    <source>
        <dbReference type="ARBA" id="ARBA00020484"/>
    </source>
</evidence>
<dbReference type="CDD" id="cd04163">
    <property type="entry name" value="Era"/>
    <property type="match status" value="1"/>
</dbReference>
<feature type="region of interest" description="G1" evidence="7">
    <location>
        <begin position="23"/>
        <end position="30"/>
    </location>
</feature>
<dbReference type="InterPro" id="IPR030388">
    <property type="entry name" value="G_ERA_dom"/>
</dbReference>
<comment type="subcellular location">
    <subcellularLocation>
        <location evidence="6">Cytoplasm</location>
    </subcellularLocation>
    <subcellularLocation>
        <location evidence="6">Cell membrane</location>
        <topology evidence="6">Peripheral membrane protein</topology>
    </subcellularLocation>
</comment>
<comment type="similarity">
    <text evidence="1 6 7 8">Belongs to the TRAFAC class TrmE-Era-EngA-EngB-Septin-like GTPase superfamily. Era GTPase family.</text>
</comment>
<comment type="caution">
    <text evidence="11">The sequence shown here is derived from an EMBL/GenBank/DDBJ whole genome shotgun (WGS) entry which is preliminary data.</text>
</comment>
<feature type="region of interest" description="G3" evidence="7">
    <location>
        <begin position="70"/>
        <end position="73"/>
    </location>
</feature>
<dbReference type="PANTHER" id="PTHR42698">
    <property type="entry name" value="GTPASE ERA"/>
    <property type="match status" value="1"/>
</dbReference>
<evidence type="ECO:0000256" key="3">
    <source>
        <dbReference type="ARBA" id="ARBA00022741"/>
    </source>
</evidence>
<name>A0ABU5G9K9_9ACTO</name>
<dbReference type="InterPro" id="IPR004044">
    <property type="entry name" value="KH_dom_type_2"/>
</dbReference>
<dbReference type="InterPro" id="IPR006073">
    <property type="entry name" value="GTP-bd"/>
</dbReference>
<dbReference type="Gene3D" id="3.30.300.20">
    <property type="match status" value="1"/>
</dbReference>
<keyword evidence="6" id="KW-0690">Ribosome biogenesis</keyword>
<feature type="binding site" evidence="6">
    <location>
        <begin position="70"/>
        <end position="74"/>
    </location>
    <ligand>
        <name>GTP</name>
        <dbReference type="ChEBI" id="CHEBI:37565"/>
    </ligand>
</feature>
<keyword evidence="3 6" id="KW-0547">Nucleotide-binding</keyword>
<comment type="function">
    <text evidence="6">An essential GTPase that binds both GDP and GTP, with rapid nucleotide exchange. Plays a role in 16S rRNA processing and 30S ribosomal subunit biogenesis and possibly also in cell cycle regulation and energy metabolism.</text>
</comment>
<keyword evidence="5 6" id="KW-0342">GTP-binding</keyword>
<dbReference type="NCBIfam" id="TIGR00231">
    <property type="entry name" value="small_GTP"/>
    <property type="match status" value="1"/>
</dbReference>
<evidence type="ECO:0000256" key="8">
    <source>
        <dbReference type="RuleBase" id="RU003761"/>
    </source>
</evidence>
<keyword evidence="6" id="KW-0963">Cytoplasm</keyword>
<dbReference type="RefSeq" id="WP_245855204.1">
    <property type="nucleotide sequence ID" value="NZ_CAMYCL010000031.1"/>
</dbReference>
<dbReference type="Gene3D" id="3.40.50.300">
    <property type="entry name" value="P-loop containing nucleotide triphosphate hydrolases"/>
    <property type="match status" value="1"/>
</dbReference>
<dbReference type="InterPro" id="IPR005662">
    <property type="entry name" value="GTPase_Era-like"/>
</dbReference>
<dbReference type="CDD" id="cd22534">
    <property type="entry name" value="KH-II_Era"/>
    <property type="match status" value="1"/>
</dbReference>
<keyword evidence="12" id="KW-1185">Reference proteome</keyword>
<evidence type="ECO:0000259" key="9">
    <source>
        <dbReference type="PROSITE" id="PS50823"/>
    </source>
</evidence>